<proteinExistence type="predicted"/>
<evidence type="ECO:0000256" key="1">
    <source>
        <dbReference type="SAM" id="Phobius"/>
    </source>
</evidence>
<sequence>MEKFACFWKGMFFLISSVALVVMLSMFIFVWQPIWTSGFKDFHTISKAIDQLDETIKPASDIAPQLLQQITDMNRSMSDIQESMHTMQQIQSSMEEMRASMKQLEEMNPNIIKMSDTMSYMTLVMSSQMGRMTNEVDQMGNKFTPFSMLPFNW</sequence>
<keyword evidence="1" id="KW-0812">Transmembrane</keyword>
<keyword evidence="1" id="KW-0472">Membrane</keyword>
<keyword evidence="3" id="KW-1185">Reference proteome</keyword>
<dbReference type="EMBL" id="QGKM01000025">
    <property type="protein sequence ID" value="PWQ97432.1"/>
    <property type="molecule type" value="Genomic_DNA"/>
</dbReference>
<accession>A0A317CM81</accession>
<gene>
    <name evidence="2" type="ORF">DKW60_10420</name>
</gene>
<organism evidence="2 3">
    <name type="scientific">Leucothrix pacifica</name>
    <dbReference type="NCBI Taxonomy" id="1247513"/>
    <lineage>
        <taxon>Bacteria</taxon>
        <taxon>Pseudomonadati</taxon>
        <taxon>Pseudomonadota</taxon>
        <taxon>Gammaproteobacteria</taxon>
        <taxon>Thiotrichales</taxon>
        <taxon>Thiotrichaceae</taxon>
        <taxon>Leucothrix</taxon>
    </lineage>
</organism>
<dbReference type="Gene3D" id="1.10.287.950">
    <property type="entry name" value="Methyl-accepting chemotaxis protein"/>
    <property type="match status" value="1"/>
</dbReference>
<name>A0A317CM81_9GAMM</name>
<dbReference type="SUPFAM" id="SSF58104">
    <property type="entry name" value="Methyl-accepting chemotaxis protein (MCP) signaling domain"/>
    <property type="match status" value="1"/>
</dbReference>
<evidence type="ECO:0000313" key="3">
    <source>
        <dbReference type="Proteomes" id="UP000245539"/>
    </source>
</evidence>
<keyword evidence="1" id="KW-1133">Transmembrane helix</keyword>
<evidence type="ECO:0000313" key="2">
    <source>
        <dbReference type="EMBL" id="PWQ97432.1"/>
    </source>
</evidence>
<comment type="caution">
    <text evidence="2">The sequence shown here is derived from an EMBL/GenBank/DDBJ whole genome shotgun (WGS) entry which is preliminary data.</text>
</comment>
<dbReference type="RefSeq" id="WP_109837598.1">
    <property type="nucleotide sequence ID" value="NZ_QGKM01000025.1"/>
</dbReference>
<dbReference type="Proteomes" id="UP000245539">
    <property type="component" value="Unassembled WGS sequence"/>
</dbReference>
<feature type="transmembrane region" description="Helical" evidence="1">
    <location>
        <begin position="12"/>
        <end position="31"/>
    </location>
</feature>
<reference evidence="2 3" key="1">
    <citation type="submission" date="2018-05" db="EMBL/GenBank/DDBJ databases">
        <title>Leucothrix arctica sp. nov., isolated from Arctic seawater.</title>
        <authorList>
            <person name="Choi A."/>
            <person name="Baek K."/>
        </authorList>
    </citation>
    <scope>NUCLEOTIDE SEQUENCE [LARGE SCALE GENOMIC DNA]</scope>
    <source>
        <strain evidence="2 3">JCM 18388</strain>
    </source>
</reference>
<dbReference type="AlphaFoldDB" id="A0A317CM81"/>
<protein>
    <submittedName>
        <fullName evidence="2">Uncharacterized protein</fullName>
    </submittedName>
</protein>